<keyword evidence="5 8" id="KW-1133">Transmembrane helix</keyword>
<accession>A0A0P6YJM4</accession>
<comment type="caution">
    <text evidence="11">The sequence shown here is derived from an EMBL/GenBank/DDBJ whole genome shotgun (WGS) entry which is preliminary data.</text>
</comment>
<keyword evidence="12" id="KW-1185">Reference proteome</keyword>
<dbReference type="AlphaFoldDB" id="A0A0P6YJM4"/>
<dbReference type="PANTHER" id="PTHR11562">
    <property type="entry name" value="CATION EFFLUX PROTEIN/ ZINC TRANSPORTER"/>
    <property type="match status" value="1"/>
</dbReference>
<comment type="similarity">
    <text evidence="2">Belongs to the cation diffusion facilitator (CDF) transporter (TC 2.A.4) family. SLC30A subfamily.</text>
</comment>
<evidence type="ECO:0000256" key="1">
    <source>
        <dbReference type="ARBA" id="ARBA00004141"/>
    </source>
</evidence>
<evidence type="ECO:0000256" key="4">
    <source>
        <dbReference type="ARBA" id="ARBA00022692"/>
    </source>
</evidence>
<sequence>MSGHHDHGHHHHHSVPADAGGRLIWALAITFGFVGVEIVAGLWANSLALLTDAAHNASDVLALLISWIALWLTRRPAHARKTFGYHRAGILAAFVNSLTLVGIALGIGWEAIERLQNPLEVDAPIMIGVSLLAVLVNAGTAWLVHRGSENDLNLRSAFVHLMGDVLSTIGATIAGAVIFFTDWRWLDPLVSALIAGFIIWHAWQILRDSIDVLLEATPRDIDVDKVVSDLQTIPGVQAIHDLHIWSITASMRALSAHVVTNQQDPQRSPQLINAINELLCHSYNIGHATLQLECSCNTPQLYCTLTEQHQH</sequence>
<evidence type="ECO:0000259" key="10">
    <source>
        <dbReference type="Pfam" id="PF16916"/>
    </source>
</evidence>
<comment type="subcellular location">
    <subcellularLocation>
        <location evidence="1">Membrane</location>
        <topology evidence="1">Multi-pass membrane protein</topology>
    </subcellularLocation>
</comment>
<dbReference type="GO" id="GO:0005385">
    <property type="term" value="F:zinc ion transmembrane transporter activity"/>
    <property type="evidence" value="ECO:0007669"/>
    <property type="project" value="TreeGrafter"/>
</dbReference>
<dbReference type="Gene3D" id="1.20.1510.10">
    <property type="entry name" value="Cation efflux protein transmembrane domain"/>
    <property type="match status" value="1"/>
</dbReference>
<dbReference type="InterPro" id="IPR027469">
    <property type="entry name" value="Cation_efflux_TMD_sf"/>
</dbReference>
<dbReference type="NCBIfam" id="TIGR01297">
    <property type="entry name" value="CDF"/>
    <property type="match status" value="1"/>
</dbReference>
<dbReference type="Proteomes" id="UP000050277">
    <property type="component" value="Unassembled WGS sequence"/>
</dbReference>
<feature type="transmembrane region" description="Helical" evidence="8">
    <location>
        <begin position="157"/>
        <end position="179"/>
    </location>
</feature>
<dbReference type="Pfam" id="PF16916">
    <property type="entry name" value="ZT_dimer"/>
    <property type="match status" value="1"/>
</dbReference>
<feature type="transmembrane region" description="Helical" evidence="8">
    <location>
        <begin position="85"/>
        <end position="105"/>
    </location>
</feature>
<evidence type="ECO:0000256" key="8">
    <source>
        <dbReference type="SAM" id="Phobius"/>
    </source>
</evidence>
<dbReference type="PANTHER" id="PTHR11562:SF17">
    <property type="entry name" value="RE54080P-RELATED"/>
    <property type="match status" value="1"/>
</dbReference>
<dbReference type="SUPFAM" id="SSF161111">
    <property type="entry name" value="Cation efflux protein transmembrane domain-like"/>
    <property type="match status" value="1"/>
</dbReference>
<feature type="transmembrane region" description="Helical" evidence="8">
    <location>
        <begin position="125"/>
        <end position="145"/>
    </location>
</feature>
<keyword evidence="6" id="KW-0406">Ion transport</keyword>
<protein>
    <submittedName>
        <fullName evidence="11">Cation transporter</fullName>
    </submittedName>
</protein>
<evidence type="ECO:0000256" key="2">
    <source>
        <dbReference type="ARBA" id="ARBA00008873"/>
    </source>
</evidence>
<dbReference type="InterPro" id="IPR036837">
    <property type="entry name" value="Cation_efflux_CTD_sf"/>
</dbReference>
<evidence type="ECO:0000313" key="11">
    <source>
        <dbReference type="EMBL" id="KPL85341.1"/>
    </source>
</evidence>
<dbReference type="Pfam" id="PF01545">
    <property type="entry name" value="Cation_efflux"/>
    <property type="match status" value="1"/>
</dbReference>
<dbReference type="SUPFAM" id="SSF160240">
    <property type="entry name" value="Cation efflux protein cytoplasmic domain-like"/>
    <property type="match status" value="1"/>
</dbReference>
<dbReference type="InterPro" id="IPR058533">
    <property type="entry name" value="Cation_efflux_TM"/>
</dbReference>
<gene>
    <name evidence="11" type="ORF">SE18_16905</name>
</gene>
<evidence type="ECO:0000256" key="6">
    <source>
        <dbReference type="ARBA" id="ARBA00023065"/>
    </source>
</evidence>
<dbReference type="EMBL" id="LGKP01000025">
    <property type="protein sequence ID" value="KPL85341.1"/>
    <property type="molecule type" value="Genomic_DNA"/>
</dbReference>
<evidence type="ECO:0000256" key="5">
    <source>
        <dbReference type="ARBA" id="ARBA00022989"/>
    </source>
</evidence>
<organism evidence="11 12">
    <name type="scientific">Herpetosiphon geysericola</name>
    <dbReference type="NCBI Taxonomy" id="70996"/>
    <lineage>
        <taxon>Bacteria</taxon>
        <taxon>Bacillati</taxon>
        <taxon>Chloroflexota</taxon>
        <taxon>Chloroflexia</taxon>
        <taxon>Herpetosiphonales</taxon>
        <taxon>Herpetosiphonaceae</taxon>
        <taxon>Herpetosiphon</taxon>
    </lineage>
</organism>
<keyword evidence="3" id="KW-0813">Transport</keyword>
<dbReference type="InterPro" id="IPR050681">
    <property type="entry name" value="CDF/SLC30A"/>
</dbReference>
<keyword evidence="4 8" id="KW-0812">Transmembrane</keyword>
<proteinExistence type="inferred from homology"/>
<evidence type="ECO:0000256" key="7">
    <source>
        <dbReference type="ARBA" id="ARBA00023136"/>
    </source>
</evidence>
<dbReference type="InterPro" id="IPR002524">
    <property type="entry name" value="Cation_efflux"/>
</dbReference>
<reference evidence="11 12" key="1">
    <citation type="submission" date="2015-07" db="EMBL/GenBank/DDBJ databases">
        <title>Whole genome sequence of Herpetosiphon geysericola DSM 7119.</title>
        <authorList>
            <person name="Hemp J."/>
            <person name="Ward L.M."/>
            <person name="Pace L.A."/>
            <person name="Fischer W.W."/>
        </authorList>
    </citation>
    <scope>NUCLEOTIDE SEQUENCE [LARGE SCALE GENOMIC DNA]</scope>
    <source>
        <strain evidence="11 12">DSM 7119</strain>
    </source>
</reference>
<feature type="transmembrane region" description="Helical" evidence="8">
    <location>
        <begin position="185"/>
        <end position="203"/>
    </location>
</feature>
<dbReference type="InterPro" id="IPR027470">
    <property type="entry name" value="Cation_efflux_CTD"/>
</dbReference>
<feature type="domain" description="Cation efflux protein cytoplasmic" evidence="10">
    <location>
        <begin position="218"/>
        <end position="293"/>
    </location>
</feature>
<feature type="transmembrane region" description="Helical" evidence="8">
    <location>
        <begin position="23"/>
        <end position="44"/>
    </location>
</feature>
<evidence type="ECO:0000256" key="3">
    <source>
        <dbReference type="ARBA" id="ARBA00022448"/>
    </source>
</evidence>
<evidence type="ECO:0000313" key="12">
    <source>
        <dbReference type="Proteomes" id="UP000050277"/>
    </source>
</evidence>
<dbReference type="RefSeq" id="WP_054535637.1">
    <property type="nucleotide sequence ID" value="NZ_LGKP01000025.1"/>
</dbReference>
<dbReference type="OrthoDB" id="9809646at2"/>
<dbReference type="PATRIC" id="fig|70996.4.peg.254"/>
<evidence type="ECO:0000259" key="9">
    <source>
        <dbReference type="Pfam" id="PF01545"/>
    </source>
</evidence>
<dbReference type="GO" id="GO:0005886">
    <property type="term" value="C:plasma membrane"/>
    <property type="evidence" value="ECO:0007669"/>
    <property type="project" value="TreeGrafter"/>
</dbReference>
<feature type="domain" description="Cation efflux protein transmembrane" evidence="9">
    <location>
        <begin position="23"/>
        <end position="214"/>
    </location>
</feature>
<name>A0A0P6YJM4_9CHLR</name>
<dbReference type="STRING" id="70996.SE18_16905"/>
<feature type="transmembrane region" description="Helical" evidence="8">
    <location>
        <begin position="56"/>
        <end position="73"/>
    </location>
</feature>
<keyword evidence="7 8" id="KW-0472">Membrane</keyword>